<comment type="caution">
    <text evidence="1">The sequence shown here is derived from an EMBL/GenBank/DDBJ whole genome shotgun (WGS) entry which is preliminary data.</text>
</comment>
<proteinExistence type="predicted"/>
<keyword evidence="2" id="KW-1185">Reference proteome</keyword>
<name>A0ACC1SSB0_9HYPO</name>
<sequence>MNLLRKEESPFLTDVAQYAGNHRGIQEGLMCWEIKDPSQEPFNNILEAVCQKVSQCRSLSRSKLLLIDIFLRGRTLETSAVYVMLAASTERQRKTAVKHLRRSSLLKEYPGLKIDHWDWPPHAPNVTMTGGKGKAPDTDLVYGCPSSTENDFELSRLNPPSISSGNFRIFSLEHDYALIEVPHGQTFNSALRYMSPQNTLSIGLGQVPILVATPSLGIVPGFLDGRPTLMRLPYANKFSRLYPINLSCPVSNGDCGSAVINQNTHQIYGFIVAASVEGRVAYISSADEIHNDIASRLNPGCSESLPTSPEVILNPPCNTLYVGNLPIDTREEELKALFTSQQGYKRLCFRTKLNGPMCFVEFEHVSFATQALHQMDGVNSASNQHHTTLFQPLEAGRRPPRSKAYHLNHARSSIQSFDAQFSSSRSSTQLAQSGQETRPGLDPPLTEIEPYASEICSIYSQGPNALRIPRQLLSQSATLAAKVDSTGGISTVHIHDITYDAGHVIVHFLATGTYQCLKPQGATAGKKYLSEFITAIRVYVASGALHLPSLRTLARGEIARVGDRLSLPAVIETMEVLGPSFGRLPGIIGYVESRIMSSIVKAPPATAKKLLSELVAPTTMSNLLLKSMVLLKLSQPLQRIRPLEKGEIALDAERQFEKNTHGLSTGDGLEGSQLSGPSVAGLVTVTELAMKEAEERADKKAHAEAILAQADVIQKARADLEAHEKSTALEEDELERLQSKKIKRGGRLLKKDQTRLQVLLDNVTARDEAQAALEAKEQAFKEASDLAKAAAIKEEEEEEDAGNNPESEEADLTRMEAELAALIASRYRSGGSIQKDRTLLSLLQEKASSRAEAQGGRETKHKAVCRPDADDHGLAGSPIIFKGNSPPSILDNDSGSGCRASFSPFATHGEHSSSSETNGLMTPESTQDSPSFVP</sequence>
<evidence type="ECO:0000313" key="2">
    <source>
        <dbReference type="Proteomes" id="UP001148629"/>
    </source>
</evidence>
<protein>
    <submittedName>
        <fullName evidence="1">Uncharacterized protein</fullName>
    </submittedName>
</protein>
<accession>A0ACC1SSB0</accession>
<dbReference type="EMBL" id="JANRMS010000155">
    <property type="protein sequence ID" value="KAJ3545322.1"/>
    <property type="molecule type" value="Genomic_DNA"/>
</dbReference>
<dbReference type="Proteomes" id="UP001148629">
    <property type="component" value="Unassembled WGS sequence"/>
</dbReference>
<gene>
    <name evidence="1" type="ORF">NM208_g2560</name>
</gene>
<evidence type="ECO:0000313" key="1">
    <source>
        <dbReference type="EMBL" id="KAJ3545322.1"/>
    </source>
</evidence>
<organism evidence="1 2">
    <name type="scientific">Fusarium decemcellulare</name>
    <dbReference type="NCBI Taxonomy" id="57161"/>
    <lineage>
        <taxon>Eukaryota</taxon>
        <taxon>Fungi</taxon>
        <taxon>Dikarya</taxon>
        <taxon>Ascomycota</taxon>
        <taxon>Pezizomycotina</taxon>
        <taxon>Sordariomycetes</taxon>
        <taxon>Hypocreomycetidae</taxon>
        <taxon>Hypocreales</taxon>
        <taxon>Nectriaceae</taxon>
        <taxon>Fusarium</taxon>
        <taxon>Fusarium decemcellulare species complex</taxon>
    </lineage>
</organism>
<reference evidence="1" key="1">
    <citation type="submission" date="2022-08" db="EMBL/GenBank/DDBJ databases">
        <title>Genome Sequence of Fusarium decemcellulare.</title>
        <authorList>
            <person name="Buettner E."/>
        </authorList>
    </citation>
    <scope>NUCLEOTIDE SEQUENCE</scope>
    <source>
        <strain evidence="1">Babe19</strain>
    </source>
</reference>